<organism evidence="2 3">
    <name type="scientific">Shewanella mangrovi</name>
    <dbReference type="NCBI Taxonomy" id="1515746"/>
    <lineage>
        <taxon>Bacteria</taxon>
        <taxon>Pseudomonadati</taxon>
        <taxon>Pseudomonadota</taxon>
        <taxon>Gammaproteobacteria</taxon>
        <taxon>Alteromonadales</taxon>
        <taxon>Shewanellaceae</taxon>
        <taxon>Shewanella</taxon>
    </lineage>
</organism>
<protein>
    <recommendedName>
        <fullName evidence="1">Bacteriophage P22 antirepressor protein C-terminal domain-containing protein</fullName>
    </recommendedName>
</protein>
<sequence length="74" mass="9057">MLWHHVEMMRRSIEQVYPLLRVAEHRLASQYYEMYRLFKLNIDSSQRLLASETTKTQLPYCSEFMGELFERLQN</sequence>
<comment type="caution">
    <text evidence="2">The sequence shown here is derived from an EMBL/GenBank/DDBJ whole genome shotgun (WGS) entry which is preliminary data.</text>
</comment>
<accession>A0A094JVL4</accession>
<proteinExistence type="predicted"/>
<name>A0A094JVL4_9GAMM</name>
<evidence type="ECO:0000259" key="1">
    <source>
        <dbReference type="Pfam" id="PF10548"/>
    </source>
</evidence>
<evidence type="ECO:0000313" key="2">
    <source>
        <dbReference type="EMBL" id="KFZ36481.1"/>
    </source>
</evidence>
<dbReference type="InterPro" id="IPR018876">
    <property type="entry name" value="Phage_P22_antirepressor_C"/>
</dbReference>
<dbReference type="Pfam" id="PF10548">
    <property type="entry name" value="P22_AR_C"/>
    <property type="match status" value="1"/>
</dbReference>
<reference evidence="2 3" key="1">
    <citation type="submission" date="2014-06" db="EMBL/GenBank/DDBJ databases">
        <title>Shewanella sp. YQH10.</title>
        <authorList>
            <person name="Liu Y."/>
            <person name="Zeng R."/>
        </authorList>
    </citation>
    <scope>NUCLEOTIDE SEQUENCE [LARGE SCALE GENOMIC DNA]</scope>
    <source>
        <strain evidence="2 3">YQH10</strain>
    </source>
</reference>
<dbReference type="EMBL" id="JPEO01000017">
    <property type="protein sequence ID" value="KFZ36481.1"/>
    <property type="molecule type" value="Genomic_DNA"/>
</dbReference>
<gene>
    <name evidence="2" type="ORF">HR45_15985</name>
</gene>
<dbReference type="OrthoDB" id="5574448at2"/>
<feature type="domain" description="Bacteriophage P22 antirepressor protein C-terminal" evidence="1">
    <location>
        <begin position="2"/>
        <end position="53"/>
    </location>
</feature>
<dbReference type="Proteomes" id="UP000029264">
    <property type="component" value="Unassembled WGS sequence"/>
</dbReference>
<keyword evidence="3" id="KW-1185">Reference proteome</keyword>
<dbReference type="AlphaFoldDB" id="A0A094JVL4"/>
<evidence type="ECO:0000313" key="3">
    <source>
        <dbReference type="Proteomes" id="UP000029264"/>
    </source>
</evidence>